<protein>
    <recommendedName>
        <fullName evidence="4">Right handed beta helix domain-containing protein</fullName>
    </recommendedName>
</protein>
<proteinExistence type="predicted"/>
<sequence length="291" mass="29144">MVPVRPLLAALVAASAVGGIVVGAAGRSEPAPPAVPTCAETGPYAAPPPRSVGTPAGLRLCPVRGVVEVRTPGAVLDGLDLAGAVVVAAPDVVVRRSRIAGDGSQPAGVRTLPGGSVRIEDTTLTGDFTDAALEGATWTAERVELTGLSADGAHLGPGTTLRNSLLHGFDPAPGREVDAVTVTAADALVEGNQVQLGSGPGRGSAVLISGPGSAGAVHQSMELDDPADPAVVRGNELAGGRFTLLATGPGDLPLQITGNRFRRDPATVPMRLRGAADLRDNVFTDGGAVRR</sequence>
<evidence type="ECO:0000313" key="2">
    <source>
        <dbReference type="EMBL" id="GAA1858367.1"/>
    </source>
</evidence>
<dbReference type="RefSeq" id="WP_344419927.1">
    <property type="nucleotide sequence ID" value="NZ_BAAAQK010000016.1"/>
</dbReference>
<evidence type="ECO:0000256" key="1">
    <source>
        <dbReference type="SAM" id="SignalP"/>
    </source>
</evidence>
<keyword evidence="1" id="KW-0732">Signal</keyword>
<comment type="caution">
    <text evidence="2">The sequence shown here is derived from an EMBL/GenBank/DDBJ whole genome shotgun (WGS) entry which is preliminary data.</text>
</comment>
<dbReference type="EMBL" id="BAAAQK010000016">
    <property type="protein sequence ID" value="GAA1858367.1"/>
    <property type="molecule type" value="Genomic_DNA"/>
</dbReference>
<keyword evidence="3" id="KW-1185">Reference proteome</keyword>
<accession>A0ABN2N928</accession>
<evidence type="ECO:0000313" key="3">
    <source>
        <dbReference type="Proteomes" id="UP001500449"/>
    </source>
</evidence>
<dbReference type="Proteomes" id="UP001500449">
    <property type="component" value="Unassembled WGS sequence"/>
</dbReference>
<name>A0ABN2N928_9PSEU</name>
<feature type="chain" id="PRO_5047394978" description="Right handed beta helix domain-containing protein" evidence="1">
    <location>
        <begin position="25"/>
        <end position="291"/>
    </location>
</feature>
<feature type="signal peptide" evidence="1">
    <location>
        <begin position="1"/>
        <end position="24"/>
    </location>
</feature>
<organism evidence="2 3">
    <name type="scientific">Pseudonocardia ailaonensis</name>
    <dbReference type="NCBI Taxonomy" id="367279"/>
    <lineage>
        <taxon>Bacteria</taxon>
        <taxon>Bacillati</taxon>
        <taxon>Actinomycetota</taxon>
        <taxon>Actinomycetes</taxon>
        <taxon>Pseudonocardiales</taxon>
        <taxon>Pseudonocardiaceae</taxon>
        <taxon>Pseudonocardia</taxon>
    </lineage>
</organism>
<gene>
    <name evidence="2" type="ORF">GCM10009836_43220</name>
</gene>
<evidence type="ECO:0008006" key="4">
    <source>
        <dbReference type="Google" id="ProtNLM"/>
    </source>
</evidence>
<reference evidence="2 3" key="1">
    <citation type="journal article" date="2019" name="Int. J. Syst. Evol. Microbiol.">
        <title>The Global Catalogue of Microorganisms (GCM) 10K type strain sequencing project: providing services to taxonomists for standard genome sequencing and annotation.</title>
        <authorList>
            <consortium name="The Broad Institute Genomics Platform"/>
            <consortium name="The Broad Institute Genome Sequencing Center for Infectious Disease"/>
            <person name="Wu L."/>
            <person name="Ma J."/>
        </authorList>
    </citation>
    <scope>NUCLEOTIDE SEQUENCE [LARGE SCALE GENOMIC DNA]</scope>
    <source>
        <strain evidence="2 3">JCM 16009</strain>
    </source>
</reference>